<dbReference type="InterPro" id="IPR038987">
    <property type="entry name" value="MoeA-like"/>
</dbReference>
<evidence type="ECO:0000259" key="2">
    <source>
        <dbReference type="SMART" id="SM00852"/>
    </source>
</evidence>
<keyword evidence="1" id="KW-0808">Transferase</keyword>
<comment type="pathway">
    <text evidence="1">Cofactor biosynthesis; molybdopterin biosynthesis.</text>
</comment>
<dbReference type="EMBL" id="JACHEN010000018">
    <property type="protein sequence ID" value="MBB6216911.1"/>
    <property type="molecule type" value="Genomic_DNA"/>
</dbReference>
<dbReference type="SUPFAM" id="SSF53218">
    <property type="entry name" value="Molybdenum cofactor biosynthesis proteins"/>
    <property type="match status" value="1"/>
</dbReference>
<name>A0A841KU07_9FIRM</name>
<accession>A0A841KU07</accession>
<dbReference type="GO" id="GO:0006777">
    <property type="term" value="P:Mo-molybdopterin cofactor biosynthetic process"/>
    <property type="evidence" value="ECO:0007669"/>
    <property type="project" value="UniProtKB-UniRule"/>
</dbReference>
<dbReference type="Gene3D" id="3.40.980.10">
    <property type="entry name" value="MoaB/Mog-like domain"/>
    <property type="match status" value="1"/>
</dbReference>
<comment type="function">
    <text evidence="1">Catalyzes the insertion of molybdate into adenylated molybdopterin with the concomitant release of AMP.</text>
</comment>
<evidence type="ECO:0000256" key="1">
    <source>
        <dbReference type="RuleBase" id="RU365090"/>
    </source>
</evidence>
<dbReference type="GO" id="GO:0046872">
    <property type="term" value="F:metal ion binding"/>
    <property type="evidence" value="ECO:0007669"/>
    <property type="project" value="UniProtKB-UniRule"/>
</dbReference>
<evidence type="ECO:0000313" key="4">
    <source>
        <dbReference type="Proteomes" id="UP000579281"/>
    </source>
</evidence>
<dbReference type="SMART" id="SM00852">
    <property type="entry name" value="MoCF_biosynth"/>
    <property type="match status" value="1"/>
</dbReference>
<feature type="domain" description="MoaB/Mog" evidence="2">
    <location>
        <begin position="176"/>
        <end position="307"/>
    </location>
</feature>
<evidence type="ECO:0000313" key="3">
    <source>
        <dbReference type="EMBL" id="MBB6216911.1"/>
    </source>
</evidence>
<dbReference type="PANTHER" id="PTHR10192">
    <property type="entry name" value="MOLYBDOPTERIN BIOSYNTHESIS PROTEIN"/>
    <property type="match status" value="1"/>
</dbReference>
<dbReference type="UniPathway" id="UPA00344"/>
<organism evidence="3 4">
    <name type="scientific">Anaerosolibacter carboniphilus</name>
    <dbReference type="NCBI Taxonomy" id="1417629"/>
    <lineage>
        <taxon>Bacteria</taxon>
        <taxon>Bacillati</taxon>
        <taxon>Bacillota</taxon>
        <taxon>Clostridia</taxon>
        <taxon>Peptostreptococcales</taxon>
        <taxon>Thermotaleaceae</taxon>
        <taxon>Anaerosolibacter</taxon>
    </lineage>
</organism>
<keyword evidence="1" id="KW-0501">Molybdenum cofactor biosynthesis</keyword>
<dbReference type="GO" id="GO:0061599">
    <property type="term" value="F:molybdopterin molybdotransferase activity"/>
    <property type="evidence" value="ECO:0007669"/>
    <property type="project" value="UniProtKB-UniRule"/>
</dbReference>
<dbReference type="InterPro" id="IPR036425">
    <property type="entry name" value="MoaB/Mog-like_dom_sf"/>
</dbReference>
<protein>
    <recommendedName>
        <fullName evidence="1">Molybdopterin molybdenumtransferase</fullName>
        <ecNumber evidence="1">2.10.1.1</ecNumber>
    </recommendedName>
</protein>
<keyword evidence="4" id="KW-1185">Reference proteome</keyword>
<gene>
    <name evidence="3" type="ORF">HNQ80_003016</name>
</gene>
<dbReference type="PANTHER" id="PTHR10192:SF28">
    <property type="entry name" value="MOLYBDOPTERIN MOLYBDENUMTRANSFERASE"/>
    <property type="match status" value="1"/>
</dbReference>
<dbReference type="AlphaFoldDB" id="A0A841KU07"/>
<dbReference type="EC" id="2.10.1.1" evidence="1"/>
<dbReference type="CDD" id="cd03522">
    <property type="entry name" value="MoeA_like"/>
    <property type="match status" value="1"/>
</dbReference>
<comment type="caution">
    <text evidence="3">The sequence shown here is derived from an EMBL/GenBank/DDBJ whole genome shotgun (WGS) entry which is preliminary data.</text>
</comment>
<keyword evidence="1" id="KW-0460">Magnesium</keyword>
<comment type="similarity">
    <text evidence="1">Belongs to the MoeA family.</text>
</comment>
<dbReference type="RefSeq" id="WP_184311429.1">
    <property type="nucleotide sequence ID" value="NZ_JACHEN010000018.1"/>
</dbReference>
<dbReference type="Proteomes" id="UP000579281">
    <property type="component" value="Unassembled WGS sequence"/>
</dbReference>
<proteinExistence type="inferred from homology"/>
<comment type="catalytic activity">
    <reaction evidence="1">
        <text>adenylyl-molybdopterin + molybdate = Mo-molybdopterin + AMP + H(+)</text>
        <dbReference type="Rhea" id="RHEA:35047"/>
        <dbReference type="ChEBI" id="CHEBI:15378"/>
        <dbReference type="ChEBI" id="CHEBI:36264"/>
        <dbReference type="ChEBI" id="CHEBI:62727"/>
        <dbReference type="ChEBI" id="CHEBI:71302"/>
        <dbReference type="ChEBI" id="CHEBI:456215"/>
    </reaction>
</comment>
<keyword evidence="1" id="KW-0479">Metal-binding</keyword>
<comment type="cofactor">
    <cofactor evidence="1">
        <name>Mg(2+)</name>
        <dbReference type="ChEBI" id="CHEBI:18420"/>
    </cofactor>
</comment>
<dbReference type="GO" id="GO:0005829">
    <property type="term" value="C:cytosol"/>
    <property type="evidence" value="ECO:0007669"/>
    <property type="project" value="TreeGrafter"/>
</dbReference>
<sequence length="341" mass="36984">METQKIRIEDGVGMVLCHDITEILPGEKKGRAFQKGHKICEGDIQKLRSLGKNHIFVLKIEEDEVHEDDAGIILGNVLAGKNVEITPPYESRVNLIATADGLLKINTKALYELNSFDDVVASTLSNYSTVRKGEMVAGTKVVPLVIKKEIMEQVKEIGKGAGAIVSVLPFRPVKVGLIITGTEVFKGIIKDAFRPVLTEKVEALGGQVVNVEYTPDDEERIKEKIKENVRLGCDIILVSGGMSVDPDDVTPKAIRSVAEVVKYGSPVLPGAMFMMSYIGDVAVIGIPACGMYTKVTVLDLIYPRVAAGEIITKKDIISLANGGLCRKCDPCRFPNCSFGRG</sequence>
<dbReference type="InterPro" id="IPR001453">
    <property type="entry name" value="MoaB/Mog_dom"/>
</dbReference>
<keyword evidence="1" id="KW-0500">Molybdenum</keyword>
<dbReference type="Pfam" id="PF00994">
    <property type="entry name" value="MoCF_biosynth"/>
    <property type="match status" value="1"/>
</dbReference>
<reference evidence="3 4" key="1">
    <citation type="submission" date="2020-08" db="EMBL/GenBank/DDBJ databases">
        <title>Genomic Encyclopedia of Type Strains, Phase IV (KMG-IV): sequencing the most valuable type-strain genomes for metagenomic binning, comparative biology and taxonomic classification.</title>
        <authorList>
            <person name="Goeker M."/>
        </authorList>
    </citation>
    <scope>NUCLEOTIDE SEQUENCE [LARGE SCALE GENOMIC DNA]</scope>
    <source>
        <strain evidence="3 4">DSM 103526</strain>
    </source>
</reference>